<organism evidence="2 3">
    <name type="scientific">Paraglaciecola hydrolytica</name>
    <dbReference type="NCBI Taxonomy" id="1799789"/>
    <lineage>
        <taxon>Bacteria</taxon>
        <taxon>Pseudomonadati</taxon>
        <taxon>Pseudomonadota</taxon>
        <taxon>Gammaproteobacteria</taxon>
        <taxon>Alteromonadales</taxon>
        <taxon>Alteromonadaceae</taxon>
        <taxon>Paraglaciecola</taxon>
    </lineage>
</organism>
<dbReference type="STRING" id="1799789.AX660_02875"/>
<dbReference type="PANTHER" id="PTHR34322:SF2">
    <property type="entry name" value="TRANSPOSASE IS200-LIKE DOMAIN-CONTAINING PROTEIN"/>
    <property type="match status" value="1"/>
</dbReference>
<dbReference type="GO" id="GO:0004803">
    <property type="term" value="F:transposase activity"/>
    <property type="evidence" value="ECO:0007669"/>
    <property type="project" value="InterPro"/>
</dbReference>
<gene>
    <name evidence="2" type="ORF">AX660_02875</name>
</gene>
<protein>
    <submittedName>
        <fullName evidence="2">Transposase</fullName>
    </submittedName>
</protein>
<comment type="caution">
    <text evidence="2">The sequence shown here is derived from an EMBL/GenBank/DDBJ whole genome shotgun (WGS) entry which is preliminary data.</text>
</comment>
<evidence type="ECO:0000313" key="3">
    <source>
        <dbReference type="Proteomes" id="UP000070299"/>
    </source>
</evidence>
<dbReference type="AlphaFoldDB" id="A0A148KKB1"/>
<dbReference type="GO" id="GO:0006313">
    <property type="term" value="P:DNA transposition"/>
    <property type="evidence" value="ECO:0007669"/>
    <property type="project" value="InterPro"/>
</dbReference>
<accession>A0A148KKB1</accession>
<evidence type="ECO:0000259" key="1">
    <source>
        <dbReference type="SMART" id="SM01321"/>
    </source>
</evidence>
<feature type="domain" description="Transposase IS200-like" evidence="1">
    <location>
        <begin position="9"/>
        <end position="124"/>
    </location>
</feature>
<dbReference type="EMBL" id="LSNE01000020">
    <property type="protein sequence ID" value="KXI26736.1"/>
    <property type="molecule type" value="Genomic_DNA"/>
</dbReference>
<reference evidence="3" key="1">
    <citation type="submission" date="2016-02" db="EMBL/GenBank/DDBJ databases">
        <authorList>
            <person name="Schultz-Johansen M."/>
            <person name="Glaring M.A."/>
            <person name="Bech P.K."/>
            <person name="Stougaard P."/>
        </authorList>
    </citation>
    <scope>NUCLEOTIDE SEQUENCE [LARGE SCALE GENOMIC DNA]</scope>
    <source>
        <strain evidence="3">S66</strain>
    </source>
</reference>
<proteinExistence type="predicted"/>
<evidence type="ECO:0000313" key="2">
    <source>
        <dbReference type="EMBL" id="KXI26736.1"/>
    </source>
</evidence>
<dbReference type="PANTHER" id="PTHR34322">
    <property type="entry name" value="TRANSPOSASE, Y1_TNP DOMAIN-CONTAINING"/>
    <property type="match status" value="1"/>
</dbReference>
<dbReference type="InterPro" id="IPR036515">
    <property type="entry name" value="Transposase_17_sf"/>
</dbReference>
<dbReference type="SMART" id="SM01321">
    <property type="entry name" value="Y1_Tnp"/>
    <property type="match status" value="1"/>
</dbReference>
<dbReference type="InterPro" id="IPR002686">
    <property type="entry name" value="Transposase_17"/>
</dbReference>
<dbReference type="OrthoDB" id="9814067at2"/>
<dbReference type="GO" id="GO:0003677">
    <property type="term" value="F:DNA binding"/>
    <property type="evidence" value="ECO:0007669"/>
    <property type="project" value="InterPro"/>
</dbReference>
<keyword evidence="3" id="KW-1185">Reference proteome</keyword>
<dbReference type="RefSeq" id="WP_068382128.1">
    <property type="nucleotide sequence ID" value="NZ_LSNE01000020.1"/>
</dbReference>
<dbReference type="SUPFAM" id="SSF143422">
    <property type="entry name" value="Transposase IS200-like"/>
    <property type="match status" value="1"/>
</dbReference>
<sequence>MSRLPRICPLNVPQHIIQRGNNRQICFKYEQDYAVYLGWLKEYSLQYKVDVHAWVLMSNHVHLLCSPRTINAISKMMQALGRRYVRYFNSKYQRTGTLWEGRFKSCLVQEETYLLNLYRYIELNPVRANMVDDPSQYLWSSYQINALGKISELCCVHPLYLALGNNTTERQANYRVLFKTHVKGKMLDEIRAASHSGMALGNIRFKQDLETLTGRRLHKLPPGRKPGNRKLTV</sequence>
<name>A0A148KKB1_9ALTE</name>
<dbReference type="Gene3D" id="3.30.70.1290">
    <property type="entry name" value="Transposase IS200-like"/>
    <property type="match status" value="1"/>
</dbReference>
<dbReference type="Pfam" id="PF01797">
    <property type="entry name" value="Y1_Tnp"/>
    <property type="match status" value="1"/>
</dbReference>
<dbReference type="Proteomes" id="UP000070299">
    <property type="component" value="Unassembled WGS sequence"/>
</dbReference>